<dbReference type="Gene3D" id="3.30.450.180">
    <property type="match status" value="1"/>
</dbReference>
<dbReference type="RefSeq" id="WP_312872805.1">
    <property type="nucleotide sequence ID" value="NZ_CBCSGW010000010.1"/>
</dbReference>
<comment type="caution">
    <text evidence="3">The sequence shown here is derived from an EMBL/GenBank/DDBJ whole genome shotgun (WGS) entry which is preliminary data.</text>
</comment>
<feature type="compositionally biased region" description="Low complexity" evidence="1">
    <location>
        <begin position="122"/>
        <end position="138"/>
    </location>
</feature>
<accession>A0ABX2F8U1</accession>
<dbReference type="EMBL" id="JAAATY010000013">
    <property type="protein sequence ID" value="NRN67243.1"/>
    <property type="molecule type" value="Genomic_DNA"/>
</dbReference>
<dbReference type="InterPro" id="IPR041413">
    <property type="entry name" value="MLTR_LBD"/>
</dbReference>
<dbReference type="Pfam" id="PF17765">
    <property type="entry name" value="MLTR_LBD"/>
    <property type="match status" value="1"/>
</dbReference>
<dbReference type="Proteomes" id="UP000763557">
    <property type="component" value="Unassembled WGS sequence"/>
</dbReference>
<sequence>MLAAISTDYYTRPEQDRITPSTSVLAALVRVLHLNDAQRDYLYELAGRQVNRPRRTVQKVQRQLLAVLTELSVTPGMILGRYLDILAWNPMAAALLNTDFSTIPEKKRNYVRHIFTDPPCGRCTRTGRPRPTTPSPGCAAGPRPVPTTPD</sequence>
<reference evidence="3 4" key="1">
    <citation type="submission" date="2020-01" db="EMBL/GenBank/DDBJ databases">
        <title>Kibdelosporangium persica a novel Actinomycetes from a hot desert in Iran.</title>
        <authorList>
            <person name="Safaei N."/>
            <person name="Zaburannyi N."/>
            <person name="Mueller R."/>
            <person name="Wink J."/>
        </authorList>
    </citation>
    <scope>NUCLEOTIDE SEQUENCE [LARGE SCALE GENOMIC DNA]</scope>
    <source>
        <strain evidence="3 4">4NS15</strain>
    </source>
</reference>
<name>A0ABX2F8U1_9PSEU</name>
<keyword evidence="4" id="KW-1185">Reference proteome</keyword>
<evidence type="ECO:0000313" key="4">
    <source>
        <dbReference type="Proteomes" id="UP000763557"/>
    </source>
</evidence>
<gene>
    <name evidence="3" type="ORF">GC106_44760</name>
</gene>
<feature type="region of interest" description="Disordered" evidence="1">
    <location>
        <begin position="122"/>
        <end position="150"/>
    </location>
</feature>
<feature type="domain" description="MmyB-like transcription regulator ligand binding" evidence="2">
    <location>
        <begin position="60"/>
        <end position="120"/>
    </location>
</feature>
<protein>
    <recommendedName>
        <fullName evidence="2">MmyB-like transcription regulator ligand binding domain-containing protein</fullName>
    </recommendedName>
</protein>
<evidence type="ECO:0000313" key="3">
    <source>
        <dbReference type="EMBL" id="NRN67243.1"/>
    </source>
</evidence>
<evidence type="ECO:0000256" key="1">
    <source>
        <dbReference type="SAM" id="MobiDB-lite"/>
    </source>
</evidence>
<proteinExistence type="predicted"/>
<organism evidence="3 4">
    <name type="scientific">Kibdelosporangium persicum</name>
    <dbReference type="NCBI Taxonomy" id="2698649"/>
    <lineage>
        <taxon>Bacteria</taxon>
        <taxon>Bacillati</taxon>
        <taxon>Actinomycetota</taxon>
        <taxon>Actinomycetes</taxon>
        <taxon>Pseudonocardiales</taxon>
        <taxon>Pseudonocardiaceae</taxon>
        <taxon>Kibdelosporangium</taxon>
    </lineage>
</organism>
<evidence type="ECO:0000259" key="2">
    <source>
        <dbReference type="Pfam" id="PF17765"/>
    </source>
</evidence>
<dbReference type="PANTHER" id="PTHR35010">
    <property type="entry name" value="BLL4672 PROTEIN-RELATED"/>
    <property type="match status" value="1"/>
</dbReference>
<dbReference type="PANTHER" id="PTHR35010:SF2">
    <property type="entry name" value="BLL4672 PROTEIN"/>
    <property type="match status" value="1"/>
</dbReference>